<keyword evidence="1" id="KW-0675">Receptor</keyword>
<comment type="caution">
    <text evidence="1">The sequence shown here is derived from an EMBL/GenBank/DDBJ whole genome shotgun (WGS) entry which is preliminary data.</text>
</comment>
<keyword evidence="2" id="KW-1185">Reference proteome</keyword>
<dbReference type="Proteomes" id="UP001056778">
    <property type="component" value="Chromosome 7"/>
</dbReference>
<evidence type="ECO:0000313" key="2">
    <source>
        <dbReference type="Proteomes" id="UP001056778"/>
    </source>
</evidence>
<evidence type="ECO:0000313" key="1">
    <source>
        <dbReference type="EMBL" id="KAI4458360.1"/>
    </source>
</evidence>
<reference evidence="1" key="1">
    <citation type="submission" date="2022-04" db="EMBL/GenBank/DDBJ databases">
        <title>Chromosome-scale genome assembly of Holotrichia oblita Faldermann.</title>
        <authorList>
            <person name="Rongchong L."/>
        </authorList>
    </citation>
    <scope>NUCLEOTIDE SEQUENCE</scope>
    <source>
        <strain evidence="1">81SQS9</strain>
    </source>
</reference>
<name>A0ACB9SVJ3_HOLOL</name>
<protein>
    <submittedName>
        <fullName evidence="1">Ionotropic glutamate receptor</fullName>
    </submittedName>
</protein>
<proteinExistence type="predicted"/>
<accession>A0ACB9SVJ3</accession>
<gene>
    <name evidence="1" type="ORF">MML48_7g00008880</name>
</gene>
<organism evidence="1 2">
    <name type="scientific">Holotrichia oblita</name>
    <name type="common">Chafer beetle</name>
    <dbReference type="NCBI Taxonomy" id="644536"/>
    <lineage>
        <taxon>Eukaryota</taxon>
        <taxon>Metazoa</taxon>
        <taxon>Ecdysozoa</taxon>
        <taxon>Arthropoda</taxon>
        <taxon>Hexapoda</taxon>
        <taxon>Insecta</taxon>
        <taxon>Pterygota</taxon>
        <taxon>Neoptera</taxon>
        <taxon>Endopterygota</taxon>
        <taxon>Coleoptera</taxon>
        <taxon>Polyphaga</taxon>
        <taxon>Scarabaeiformia</taxon>
        <taxon>Scarabaeidae</taxon>
        <taxon>Melolonthinae</taxon>
        <taxon>Holotrichia</taxon>
    </lineage>
</organism>
<dbReference type="EMBL" id="CM043021">
    <property type="protein sequence ID" value="KAI4458360.1"/>
    <property type="molecule type" value="Genomic_DNA"/>
</dbReference>
<sequence>MKQFVMLLCFAAACIGNTDIPVDIGILYSDEDPIADIAIRHMEVRFKLFTNYSINTHVVNVKDMGSCTVENIVCDIIEKGIYGIIGPPSEPTNLIVQSVSEKLELPQLQTFWNPAMNDADNRTQILNLYPDANMLGKAWATLIKEMRWRSYVLLYEDDESLLQAQEILKFRREAADDFPIMIRKLLPDSDQSTLLKEIKVSKQIHVILVCRSDRILDILKQAETINMFEDYRSYVLMSLDAHTIDISGLKNNSANITTLRMISTNKNSVRNVIRDWEFMEEQFQRPTKIDPETIKRPLTSGILSDLLTGTIEFDGFGRRKNFKLQILDFYNGRYRHTGDWSSEDPDHIKPLATPSNDTVYITDMNLQKGIIVRVAAKEGEPYVMSTYNNDTGQIEFEGYAVDLIDEISKLLKFSYEFYLVPDKKYGNYDPKIKNWNGLIREIIDRRAHLAICDLTITHERGRAVDFSMPFMTLGISILYSKATRKMPGLFAFTDPLSQDIWLCMATAYLIMSIIIYITARLTPSEWENPHPCDNNPQELENIWTFKNSFWLTLGSIMAQGCDILPKGLSTRMITSMWWFFSLIITASYTANLAAFLTNERMGPTIESYEDLAKQSLIKYGCVEGGATATFFRDSNVSTFQKMWRTMASTEPRVFQASNKDGVKKVKTSKRMYAFLMESSQIEYERERDCELTQVGSWLDTKGYGIAMPIILKSMHAECNEKYIDIMR</sequence>